<dbReference type="PROSITE" id="PS51819">
    <property type="entry name" value="VOC"/>
    <property type="match status" value="2"/>
</dbReference>
<dbReference type="PANTHER" id="PTHR33993:SF14">
    <property type="entry name" value="GB|AAF24581.1"/>
    <property type="match status" value="1"/>
</dbReference>
<dbReference type="AlphaFoldDB" id="A0A7K1KYY1"/>
<dbReference type="InterPro" id="IPR052164">
    <property type="entry name" value="Anthracycline_SecMetBiosynth"/>
</dbReference>
<proteinExistence type="predicted"/>
<keyword evidence="3" id="KW-1185">Reference proteome</keyword>
<evidence type="ECO:0000313" key="3">
    <source>
        <dbReference type="Proteomes" id="UP000432015"/>
    </source>
</evidence>
<dbReference type="Pfam" id="PF18029">
    <property type="entry name" value="Glyoxalase_6"/>
    <property type="match status" value="1"/>
</dbReference>
<dbReference type="InterPro" id="IPR037523">
    <property type="entry name" value="VOC_core"/>
</dbReference>
<dbReference type="SUPFAM" id="SSF54593">
    <property type="entry name" value="Glyoxalase/Bleomycin resistance protein/Dihydroxybiphenyl dioxygenase"/>
    <property type="match status" value="2"/>
</dbReference>
<accession>A0A7K1KYY1</accession>
<comment type="caution">
    <text evidence="2">The sequence shown here is derived from an EMBL/GenBank/DDBJ whole genome shotgun (WGS) entry which is preliminary data.</text>
</comment>
<dbReference type="RefSeq" id="WP_156216130.1">
    <property type="nucleotide sequence ID" value="NZ_WOFH01000003.1"/>
</dbReference>
<dbReference type="EMBL" id="WOFH01000003">
    <property type="protein sequence ID" value="MUN37136.1"/>
    <property type="molecule type" value="Genomic_DNA"/>
</dbReference>
<dbReference type="Proteomes" id="UP000432015">
    <property type="component" value="Unassembled WGS sequence"/>
</dbReference>
<feature type="domain" description="VOC" evidence="1">
    <location>
        <begin position="11"/>
        <end position="128"/>
    </location>
</feature>
<dbReference type="PANTHER" id="PTHR33993">
    <property type="entry name" value="GLYOXALASE-RELATED"/>
    <property type="match status" value="1"/>
</dbReference>
<dbReference type="InterPro" id="IPR041581">
    <property type="entry name" value="Glyoxalase_6"/>
</dbReference>
<gene>
    <name evidence="2" type="ORF">GNZ18_11060</name>
</gene>
<dbReference type="InterPro" id="IPR029068">
    <property type="entry name" value="Glyas_Bleomycin-R_OHBP_Dase"/>
</dbReference>
<evidence type="ECO:0000259" key="1">
    <source>
        <dbReference type="PROSITE" id="PS51819"/>
    </source>
</evidence>
<name>A0A7K1KYY1_9ACTN</name>
<feature type="domain" description="VOC" evidence="1">
    <location>
        <begin position="142"/>
        <end position="263"/>
    </location>
</feature>
<sequence length="275" mass="29927">MPEVTEYAHGAPCWADLATPDLGVSMGFYRALFGWGSYTLTIAATGDYEVFTHGGPEGPTVSGMQPLADDTEPPSWTCYVHTDDLDRTFRAVLDAGGTALVEPATVANLGRMAVCVDSQGADFGIYQSYDHRGADVMDETDALCWIELWCRDTEAAKRFYGAVFGWTGADRGFDRWNVADRVYRPSVYTDWLLGDRPLAGMLPMDGSSQAHWIPYFWVTDCDSATGEAVDLGAVTEIPPNDAVHGRFSVVADPTGARLGLFTPSEAVRESVRARS</sequence>
<protein>
    <submittedName>
        <fullName evidence="2">VOC family protein</fullName>
    </submittedName>
</protein>
<organism evidence="2 3">
    <name type="scientific">Actinomadura litoris</name>
    <dbReference type="NCBI Taxonomy" id="2678616"/>
    <lineage>
        <taxon>Bacteria</taxon>
        <taxon>Bacillati</taxon>
        <taxon>Actinomycetota</taxon>
        <taxon>Actinomycetes</taxon>
        <taxon>Streptosporangiales</taxon>
        <taxon>Thermomonosporaceae</taxon>
        <taxon>Actinomadura</taxon>
    </lineage>
</organism>
<dbReference type="Gene3D" id="3.10.180.10">
    <property type="entry name" value="2,3-Dihydroxybiphenyl 1,2-Dioxygenase, domain 1"/>
    <property type="match status" value="2"/>
</dbReference>
<reference evidence="2 3" key="1">
    <citation type="submission" date="2019-11" db="EMBL/GenBank/DDBJ databases">
        <authorList>
            <person name="Cao P."/>
        </authorList>
    </citation>
    <scope>NUCLEOTIDE SEQUENCE [LARGE SCALE GENOMIC DNA]</scope>
    <source>
        <strain evidence="2 3">NEAU-AAG5</strain>
    </source>
</reference>
<evidence type="ECO:0000313" key="2">
    <source>
        <dbReference type="EMBL" id="MUN37136.1"/>
    </source>
</evidence>
<dbReference type="CDD" id="cd07247">
    <property type="entry name" value="SgaA_N_like"/>
    <property type="match status" value="2"/>
</dbReference>